<gene>
    <name evidence="4" type="ORF">DW729_13400</name>
    <name evidence="3" type="ORF">DXB37_01720</name>
    <name evidence="2" type="ORF">DXD40_03590</name>
    <name evidence="1" type="ORF">ERS852462_00171</name>
</gene>
<dbReference type="EMBL" id="QSVA01000001">
    <property type="protein sequence ID" value="RGN97600.1"/>
    <property type="molecule type" value="Genomic_DNA"/>
</dbReference>
<dbReference type="EMBL" id="QSKL01000013">
    <property type="protein sequence ID" value="RHE58707.1"/>
    <property type="molecule type" value="Genomic_DNA"/>
</dbReference>
<evidence type="ECO:0000313" key="2">
    <source>
        <dbReference type="EMBL" id="RGJ96541.1"/>
    </source>
</evidence>
<sequence>METSIIGWWFTIEPYVYIGLTSECVLLYNTLDGEYIESNKVEIIQLLKKLLERNNQGVVYLTNEDIQNRIVESFVDEVREKYMGDIIDIALSNEKPVQILPLFNFLDNEKLEVYKRHNFSVSRNLLENLFEITIHVNNETDICAFLNFLKSVPSKIIFNIYGKLNDVVNNERLLSFLDNSSSLKKVYCLYTEIPCSQTFFMNNFLYCVLVNFPIDIRLWEDVLITLREQNLSYKYIFNVASLNDCQDAEQLIERFRIKEYQIKPIYDGTNMAFFKEYVFLSKKDILSMPISIKNIFANQAINTYDFGKINIMSNGDVFANMNFLPIGNIYKDSVYDIVCKELNEGESWFRVRDKEPCNRCVFQWLCPSPSDYEIAIGLTNLCHVM</sequence>
<dbReference type="EMBL" id="CZAF01000001">
    <property type="protein sequence ID" value="CUO36004.1"/>
    <property type="molecule type" value="Genomic_DNA"/>
</dbReference>
<dbReference type="Proteomes" id="UP000260844">
    <property type="component" value="Unassembled WGS sequence"/>
</dbReference>
<dbReference type="NCBIfam" id="TIGR04150">
    <property type="entry name" value="pseudo_rSAM_GG"/>
    <property type="match status" value="1"/>
</dbReference>
<organism evidence="1 5">
    <name type="scientific">Bacteroides uniformis</name>
    <dbReference type="NCBI Taxonomy" id="820"/>
    <lineage>
        <taxon>Bacteria</taxon>
        <taxon>Pseudomonadati</taxon>
        <taxon>Bacteroidota</taxon>
        <taxon>Bacteroidia</taxon>
        <taxon>Bacteroidales</taxon>
        <taxon>Bacteroidaceae</taxon>
        <taxon>Bacteroides</taxon>
    </lineage>
</organism>
<dbReference type="Proteomes" id="UP000260759">
    <property type="component" value="Unassembled WGS sequence"/>
</dbReference>
<dbReference type="InterPro" id="IPR026418">
    <property type="entry name" value="Pseudo_rSAM"/>
</dbReference>
<evidence type="ECO:0000313" key="4">
    <source>
        <dbReference type="EMBL" id="RHE58707.1"/>
    </source>
</evidence>
<dbReference type="AlphaFoldDB" id="A0A174EDS8"/>
<evidence type="ECO:0000313" key="7">
    <source>
        <dbReference type="Proteomes" id="UP000260844"/>
    </source>
</evidence>
<dbReference type="OrthoDB" id="1044640at2"/>
<evidence type="ECO:0000313" key="8">
    <source>
        <dbReference type="Proteomes" id="UP000284640"/>
    </source>
</evidence>
<evidence type="ECO:0000313" key="3">
    <source>
        <dbReference type="EMBL" id="RGN97600.1"/>
    </source>
</evidence>
<reference evidence="1 5" key="1">
    <citation type="submission" date="2015-09" db="EMBL/GenBank/DDBJ databases">
        <authorList>
            <consortium name="Pathogen Informatics"/>
        </authorList>
    </citation>
    <scope>NUCLEOTIDE SEQUENCE [LARGE SCALE GENOMIC DNA]</scope>
    <source>
        <strain evidence="1 5">2789STDY5834847</strain>
    </source>
</reference>
<accession>A0A174EDS8</accession>
<proteinExistence type="predicted"/>
<protein>
    <submittedName>
        <fullName evidence="1">Quasi-rSAM protein, GG-Bacteroidales system</fullName>
    </submittedName>
    <submittedName>
        <fullName evidence="2">TIGR04150 pseudo-rSAM protein</fullName>
    </submittedName>
</protein>
<evidence type="ECO:0000313" key="6">
    <source>
        <dbReference type="Proteomes" id="UP000260759"/>
    </source>
</evidence>
<evidence type="ECO:0000313" key="1">
    <source>
        <dbReference type="EMBL" id="CUO36004.1"/>
    </source>
</evidence>
<evidence type="ECO:0000313" key="5">
    <source>
        <dbReference type="Proteomes" id="UP000095614"/>
    </source>
</evidence>
<dbReference type="RefSeq" id="WP_070100533.1">
    <property type="nucleotide sequence ID" value="NZ_CZAF01000001.1"/>
</dbReference>
<reference evidence="6 7" key="2">
    <citation type="submission" date="2018-08" db="EMBL/GenBank/DDBJ databases">
        <title>A genome reference for cultivated species of the human gut microbiota.</title>
        <authorList>
            <person name="Zou Y."/>
            <person name="Xue W."/>
            <person name="Luo G."/>
        </authorList>
    </citation>
    <scope>NUCLEOTIDE SEQUENCE [LARGE SCALE GENOMIC DNA]</scope>
    <source>
        <strain evidence="4 8">AM27-46</strain>
        <strain evidence="3 6">OM03-4</strain>
        <strain evidence="2 7">TM04-30</strain>
    </source>
</reference>
<dbReference type="EMBL" id="QSPV01000002">
    <property type="protein sequence ID" value="RGJ96541.1"/>
    <property type="molecule type" value="Genomic_DNA"/>
</dbReference>
<dbReference type="Proteomes" id="UP000095614">
    <property type="component" value="Unassembled WGS sequence"/>
</dbReference>
<name>A0A174EDS8_BACUN</name>
<dbReference type="Proteomes" id="UP000284640">
    <property type="component" value="Unassembled WGS sequence"/>
</dbReference>